<dbReference type="eggNOG" id="ENOG502QTCD">
    <property type="taxonomic scope" value="Eukaryota"/>
</dbReference>
<sequence length="522" mass="57571">MASSEQDEALQYLLSKLQSDDGWSCANLAWNKDRLTVIADQFSNFDGGVKSKLLLSFLAMSPRVIASCRDEMFKLLRLARRDSDEWVRLLASVLGSFPSDQLITLDDDSTASDILTELSDTISSVNGSYSCPQELSYLSSTVLNEYINYSPTNSNHFNLRQRPKTSSQLRTDVLHRAEIDYAQAGSLIRDRMLQRQPSTGSKSFVSLPQRLSSSVPIKTGLMQRRHRQKGTKLLEIDEVPLAGRRKRKSSVLDVDTPTNKKLATPTGASPLVAMATPPLAEATPTEGGAPTPDYAAALTNDDSSIQPHLSSYSGGFFPSTPLSAKSLSSPLKSPDKPKIKPVSVSMATVAKTPASAESSFSAEVIQSILTNTSIQTTPTEPHPSTTTQQQSLLEERQRLLQQMTTPTQTTNPIAQPVAKQPTNRLKLSRQQLAVAQEIFREAPHLNKQQKALILAFMAGSRDNPLPGHDVISLKLNQRQQQEFTTSSEGEKTLRTVQLETIFEMNYNTGQWRKLQVKRPLTS</sequence>
<feature type="region of interest" description="Disordered" evidence="1">
    <location>
        <begin position="280"/>
        <end position="299"/>
    </location>
</feature>
<dbReference type="OMA" id="MRVETFF"/>
<dbReference type="Proteomes" id="UP000007879">
    <property type="component" value="Unassembled WGS sequence"/>
</dbReference>
<accession>A0A1X7UAL6</accession>
<gene>
    <name evidence="3" type="primary">105313743</name>
</gene>
<dbReference type="InParanoid" id="A0A1X7UAL6"/>
<reference evidence="4" key="1">
    <citation type="journal article" date="2010" name="Nature">
        <title>The Amphimedon queenslandica genome and the evolution of animal complexity.</title>
        <authorList>
            <person name="Srivastava M."/>
            <person name="Simakov O."/>
            <person name="Chapman J."/>
            <person name="Fahey B."/>
            <person name="Gauthier M.E."/>
            <person name="Mitros T."/>
            <person name="Richards G.S."/>
            <person name="Conaco C."/>
            <person name="Dacre M."/>
            <person name="Hellsten U."/>
            <person name="Larroux C."/>
            <person name="Putnam N.H."/>
            <person name="Stanke M."/>
            <person name="Adamska M."/>
            <person name="Darling A."/>
            <person name="Degnan S.M."/>
            <person name="Oakley T.H."/>
            <person name="Plachetzki D.C."/>
            <person name="Zhai Y."/>
            <person name="Adamski M."/>
            <person name="Calcino A."/>
            <person name="Cummins S.F."/>
            <person name="Goodstein D.M."/>
            <person name="Harris C."/>
            <person name="Jackson D.J."/>
            <person name="Leys S.P."/>
            <person name="Shu S."/>
            <person name="Woodcroft B.J."/>
            <person name="Vervoort M."/>
            <person name="Kosik K.S."/>
            <person name="Manning G."/>
            <person name="Degnan B.M."/>
            <person name="Rokhsar D.S."/>
        </authorList>
    </citation>
    <scope>NUCLEOTIDE SEQUENCE [LARGE SCALE GENOMIC DNA]</scope>
</reference>
<dbReference type="AlphaFoldDB" id="A0A1X7UAL6"/>
<dbReference type="EnsemblMetazoa" id="Aqu2.1.24506_001">
    <property type="protein sequence ID" value="Aqu2.1.24506_001"/>
    <property type="gene ID" value="Aqu2.1.24506"/>
</dbReference>
<keyword evidence="4" id="KW-1185">Reference proteome</keyword>
<organism evidence="3">
    <name type="scientific">Amphimedon queenslandica</name>
    <name type="common">Sponge</name>
    <dbReference type="NCBI Taxonomy" id="400682"/>
    <lineage>
        <taxon>Eukaryota</taxon>
        <taxon>Metazoa</taxon>
        <taxon>Porifera</taxon>
        <taxon>Demospongiae</taxon>
        <taxon>Heteroscleromorpha</taxon>
        <taxon>Haplosclerida</taxon>
        <taxon>Niphatidae</taxon>
        <taxon>Amphimedon</taxon>
    </lineage>
</organism>
<evidence type="ECO:0000313" key="3">
    <source>
        <dbReference type="EnsemblMetazoa" id="Aqu2.1.24506_001"/>
    </source>
</evidence>
<dbReference type="OrthoDB" id="2135488at2759"/>
<evidence type="ECO:0000256" key="1">
    <source>
        <dbReference type="SAM" id="MobiDB-lite"/>
    </source>
</evidence>
<proteinExistence type="predicted"/>
<evidence type="ECO:0000259" key="2">
    <source>
        <dbReference type="Pfam" id="PF23553"/>
    </source>
</evidence>
<evidence type="ECO:0000313" key="4">
    <source>
        <dbReference type="Proteomes" id="UP000007879"/>
    </source>
</evidence>
<reference evidence="3" key="2">
    <citation type="submission" date="2017-05" db="UniProtKB">
        <authorList>
            <consortium name="EnsemblMetazoa"/>
        </authorList>
    </citation>
    <scope>IDENTIFICATION</scope>
</reference>
<protein>
    <recommendedName>
        <fullName evidence="2">NELF-A N-terminal domain-containing protein</fullName>
    </recommendedName>
</protein>
<feature type="domain" description="NELF-A N-terminal" evidence="2">
    <location>
        <begin position="19"/>
        <end position="143"/>
    </location>
</feature>
<dbReference type="InterPro" id="IPR056557">
    <property type="entry name" value="NELF-A_N"/>
</dbReference>
<dbReference type="Pfam" id="PF23553">
    <property type="entry name" value="NELF-A_N"/>
    <property type="match status" value="1"/>
</dbReference>
<dbReference type="EnsemblMetazoa" id="XM_019999818.1">
    <property type="protein sequence ID" value="XP_019855377.1"/>
    <property type="gene ID" value="LOC105313743"/>
</dbReference>
<name>A0A1X7UAL6_AMPQE</name>
<dbReference type="STRING" id="400682.A0A1X7UAL6"/>
<feature type="region of interest" description="Disordered" evidence="1">
    <location>
        <begin position="245"/>
        <end position="271"/>
    </location>
</feature>
<dbReference type="KEGG" id="aqu:105313743"/>